<dbReference type="AlphaFoldDB" id="A0A1B8AEX5"/>
<sequence>MAPNAVPHGPSDPDWTEAEKEELLDYYKFCIEQRDKCIENLEAIYQEQKDLEALNQEEKNSEQRNDDSDGDHDKKVQIQSDDLVRKAADEVTLMEGYLDILIFIEAEMDANDLSNP</sequence>
<gene>
    <name evidence="2" type="ORF">FPOA_10747</name>
</gene>
<dbReference type="Proteomes" id="UP000091967">
    <property type="component" value="Unassembled WGS sequence"/>
</dbReference>
<feature type="region of interest" description="Disordered" evidence="1">
    <location>
        <begin position="52"/>
        <end position="80"/>
    </location>
</feature>
<dbReference type="OMA" id="MVEYYKF"/>
<evidence type="ECO:0000313" key="2">
    <source>
        <dbReference type="EMBL" id="OBS19022.1"/>
    </source>
</evidence>
<comment type="caution">
    <text evidence="2">The sequence shown here is derived from an EMBL/GenBank/DDBJ whole genome shotgun (WGS) entry which is preliminary data.</text>
</comment>
<keyword evidence="3" id="KW-1185">Reference proteome</keyword>
<dbReference type="OrthoDB" id="5102269at2759"/>
<proteinExistence type="predicted"/>
<dbReference type="EMBL" id="LYXU01000004">
    <property type="protein sequence ID" value="OBS19022.1"/>
    <property type="molecule type" value="Genomic_DNA"/>
</dbReference>
<protein>
    <submittedName>
        <fullName evidence="2">Uncharacterized protein</fullName>
    </submittedName>
</protein>
<evidence type="ECO:0000313" key="3">
    <source>
        <dbReference type="Proteomes" id="UP000091967"/>
    </source>
</evidence>
<reference evidence="2 3" key="1">
    <citation type="submission" date="2016-06" db="EMBL/GenBank/DDBJ databases">
        <title>Living apart together: crosstalk between the core and supernumerary genomes in a fungal plant pathogen.</title>
        <authorList>
            <person name="Vanheule A."/>
            <person name="Audenaert K."/>
            <person name="Warris S."/>
            <person name="Van De Geest H."/>
            <person name="Schijlen E."/>
            <person name="Hofte M."/>
            <person name="De Saeger S."/>
            <person name="Haesaert G."/>
            <person name="Waalwijk C."/>
            <person name="Van Der Lee T."/>
        </authorList>
    </citation>
    <scope>NUCLEOTIDE SEQUENCE [LARGE SCALE GENOMIC DNA]</scope>
    <source>
        <strain evidence="2 3">2516</strain>
    </source>
</reference>
<organism evidence="2 3">
    <name type="scientific">Fusarium poae</name>
    <dbReference type="NCBI Taxonomy" id="36050"/>
    <lineage>
        <taxon>Eukaryota</taxon>
        <taxon>Fungi</taxon>
        <taxon>Dikarya</taxon>
        <taxon>Ascomycota</taxon>
        <taxon>Pezizomycotina</taxon>
        <taxon>Sordariomycetes</taxon>
        <taxon>Hypocreomycetidae</taxon>
        <taxon>Hypocreales</taxon>
        <taxon>Nectriaceae</taxon>
        <taxon>Fusarium</taxon>
    </lineage>
</organism>
<accession>A0A1B8AEX5</accession>
<evidence type="ECO:0000256" key="1">
    <source>
        <dbReference type="SAM" id="MobiDB-lite"/>
    </source>
</evidence>
<name>A0A1B8AEX5_FUSPO</name>